<keyword evidence="7 10" id="KW-1208">Phospholipid metabolism</keyword>
<evidence type="ECO:0000256" key="7">
    <source>
        <dbReference type="ARBA" id="ARBA00023264"/>
    </source>
</evidence>
<proteinExistence type="inferred from homology"/>
<comment type="caution">
    <text evidence="11">The sequence shown here is derived from an EMBL/GenBank/DDBJ whole genome shotgun (WGS) entry which is preliminary data.</text>
</comment>
<dbReference type="Gene3D" id="3.40.718.10">
    <property type="entry name" value="Isopropylmalate Dehydrogenase"/>
    <property type="match status" value="1"/>
</dbReference>
<dbReference type="PANTHER" id="PTHR30100">
    <property type="entry name" value="FATTY ACID/PHOSPHOLIPID SYNTHESIS PROTEIN PLSX"/>
    <property type="match status" value="1"/>
</dbReference>
<dbReference type="SUPFAM" id="SSF53659">
    <property type="entry name" value="Isocitrate/Isopropylmalate dehydrogenase-like"/>
    <property type="match status" value="1"/>
</dbReference>
<dbReference type="GO" id="GO:0043811">
    <property type="term" value="F:phosphate:acyl-[acyl carrier protein] acyltransferase activity"/>
    <property type="evidence" value="ECO:0007669"/>
    <property type="project" value="UniProtKB-UniRule"/>
</dbReference>
<dbReference type="Pfam" id="PF02504">
    <property type="entry name" value="FA_synthesis"/>
    <property type="match status" value="1"/>
</dbReference>
<keyword evidence="6 10" id="KW-0594">Phospholipid biosynthesis</keyword>
<evidence type="ECO:0000256" key="3">
    <source>
        <dbReference type="ARBA" id="ARBA00022516"/>
    </source>
</evidence>
<keyword evidence="4 10" id="KW-0808">Transferase</keyword>
<keyword evidence="2 10" id="KW-0963">Cytoplasm</keyword>
<comment type="subcellular location">
    <subcellularLocation>
        <location evidence="10">Cytoplasm</location>
    </subcellularLocation>
    <text evidence="10">Associated with the membrane possibly through PlsY.</text>
</comment>
<dbReference type="OrthoDB" id="9806408at2"/>
<evidence type="ECO:0000256" key="1">
    <source>
        <dbReference type="ARBA" id="ARBA00001232"/>
    </source>
</evidence>
<evidence type="ECO:0000256" key="4">
    <source>
        <dbReference type="ARBA" id="ARBA00022679"/>
    </source>
</evidence>
<dbReference type="UniPathway" id="UPA00085"/>
<comment type="similarity">
    <text evidence="10">Belongs to the PlsX family.</text>
</comment>
<dbReference type="HAMAP" id="MF_00019">
    <property type="entry name" value="PlsX"/>
    <property type="match status" value="1"/>
</dbReference>
<accession>E4LAJ8</accession>
<comment type="catalytic activity">
    <reaction evidence="1 10">
        <text>a fatty acyl-[ACP] + phosphate = an acyl phosphate + holo-[ACP]</text>
        <dbReference type="Rhea" id="RHEA:42292"/>
        <dbReference type="Rhea" id="RHEA-COMP:9685"/>
        <dbReference type="Rhea" id="RHEA-COMP:14125"/>
        <dbReference type="ChEBI" id="CHEBI:43474"/>
        <dbReference type="ChEBI" id="CHEBI:59918"/>
        <dbReference type="ChEBI" id="CHEBI:64479"/>
        <dbReference type="ChEBI" id="CHEBI:138651"/>
        <dbReference type="EC" id="2.3.1.274"/>
    </reaction>
</comment>
<keyword evidence="5 10" id="KW-0443">Lipid metabolism</keyword>
<reference evidence="11 12" key="1">
    <citation type="submission" date="2010-11" db="EMBL/GenBank/DDBJ databases">
        <authorList>
            <person name="Durkin A.S."/>
            <person name="Madupu R."/>
            <person name="Torralba M."/>
            <person name="Gillis M."/>
            <person name="Methe B."/>
            <person name="Sutton G."/>
            <person name="Nelson K.E."/>
        </authorList>
    </citation>
    <scope>NUCLEOTIDE SEQUENCE [LARGE SCALE GENOMIC DNA]</scope>
    <source>
        <strain evidence="11 12">UPII 345-E</strain>
    </source>
</reference>
<evidence type="ECO:0000256" key="6">
    <source>
        <dbReference type="ARBA" id="ARBA00023209"/>
    </source>
</evidence>
<dbReference type="EMBL" id="AENT01000030">
    <property type="protein sequence ID" value="EFR42180.1"/>
    <property type="molecule type" value="Genomic_DNA"/>
</dbReference>
<evidence type="ECO:0000256" key="10">
    <source>
        <dbReference type="HAMAP-Rule" id="MF_00019"/>
    </source>
</evidence>
<dbReference type="NCBIfam" id="TIGR00182">
    <property type="entry name" value="plsX"/>
    <property type="match status" value="1"/>
</dbReference>
<gene>
    <name evidence="10 11" type="primary">plsX</name>
    <name evidence="11" type="ORF">HMPREF9220_0263</name>
</gene>
<comment type="subunit">
    <text evidence="9 10">Homodimer. Probably interacts with PlsY.</text>
</comment>
<keyword evidence="3 10" id="KW-0444">Lipid biosynthesis</keyword>
<dbReference type="PIRSF" id="PIRSF002465">
    <property type="entry name" value="Phsphlp_syn_PlsX"/>
    <property type="match status" value="1"/>
</dbReference>
<evidence type="ECO:0000256" key="8">
    <source>
        <dbReference type="ARBA" id="ARBA00024069"/>
    </source>
</evidence>
<dbReference type="GO" id="GO:0006633">
    <property type="term" value="P:fatty acid biosynthetic process"/>
    <property type="evidence" value="ECO:0007669"/>
    <property type="project" value="UniProtKB-UniRule"/>
</dbReference>
<evidence type="ECO:0000313" key="12">
    <source>
        <dbReference type="Proteomes" id="UP000004594"/>
    </source>
</evidence>
<dbReference type="RefSeq" id="WP_007555230.1">
    <property type="nucleotide sequence ID" value="NZ_AENT01000030.1"/>
</dbReference>
<dbReference type="Proteomes" id="UP000004594">
    <property type="component" value="Unassembled WGS sequence"/>
</dbReference>
<evidence type="ECO:0000256" key="2">
    <source>
        <dbReference type="ARBA" id="ARBA00022490"/>
    </source>
</evidence>
<comment type="function">
    <text evidence="10">Catalyzes the reversible formation of acyl-phosphate (acyl-PO(4)) from acyl-[acyl-carrier-protein] (acyl-ACP). This enzyme utilizes acyl-ACP as fatty acyl donor, but not acyl-CoA.</text>
</comment>
<dbReference type="GO" id="GO:0005737">
    <property type="term" value="C:cytoplasm"/>
    <property type="evidence" value="ECO:0007669"/>
    <property type="project" value="UniProtKB-SubCell"/>
</dbReference>
<organism evidence="11 12">
    <name type="scientific">Dialister micraerophilus UPII 345-E</name>
    <dbReference type="NCBI Taxonomy" id="910314"/>
    <lineage>
        <taxon>Bacteria</taxon>
        <taxon>Bacillati</taxon>
        <taxon>Bacillota</taxon>
        <taxon>Negativicutes</taxon>
        <taxon>Veillonellales</taxon>
        <taxon>Veillonellaceae</taxon>
        <taxon>Dialister</taxon>
    </lineage>
</organism>
<sequence length="343" mass="36815">MIKIAVDAMGGDYAPLEIVLGAIRAVRDFGVHVVLVGDKDQIEKILKNENEENNELIEIHHASQVIGMDEHPGLAFRKKKDASISVGAKLVRSGECKVLVAPGSTGAAVTAGLLGIGRIPGIERPAILTPLPNEKGEQTFLIDSGASAQPKKETYLQNALLGYVYAKYVANIENPKIGLLNIGEESVKGSPEVTAANKLLSEQKTIPFMGNVEGRYVMTGEYDVVVTDGFTGNVVLKFGEGAGHLFSALIKESVKKGGLRAKIGGWLLKPALKEHLVKRMDYSEYGGALLLGIRGGLIICHGSSKSWAIRNAIKLAKDVAKTDLHEIIAEALKKIEKNDETEC</sequence>
<dbReference type="InterPro" id="IPR012281">
    <property type="entry name" value="Phospholipid_synth_PlsX-like"/>
</dbReference>
<protein>
    <recommendedName>
        <fullName evidence="8 10">Phosphate acyltransferase</fullName>
        <ecNumber evidence="8 10">2.3.1.274</ecNumber>
    </recommendedName>
    <alternativeName>
        <fullName evidence="10">Acyl-ACP phosphotransacylase</fullName>
    </alternativeName>
    <alternativeName>
        <fullName evidence="10">Acyl-[acyl-carrier-protein]--phosphate acyltransferase</fullName>
    </alternativeName>
    <alternativeName>
        <fullName evidence="10">Phosphate-acyl-ACP acyltransferase</fullName>
    </alternativeName>
</protein>
<dbReference type="InterPro" id="IPR003664">
    <property type="entry name" value="FA_synthesis"/>
</dbReference>
<evidence type="ECO:0000313" key="11">
    <source>
        <dbReference type="EMBL" id="EFR42180.1"/>
    </source>
</evidence>
<dbReference type="AlphaFoldDB" id="E4LAJ8"/>
<evidence type="ECO:0000256" key="9">
    <source>
        <dbReference type="ARBA" id="ARBA00046608"/>
    </source>
</evidence>
<dbReference type="EC" id="2.3.1.274" evidence="8 10"/>
<evidence type="ECO:0000256" key="5">
    <source>
        <dbReference type="ARBA" id="ARBA00023098"/>
    </source>
</evidence>
<dbReference type="GO" id="GO:0008654">
    <property type="term" value="P:phospholipid biosynthetic process"/>
    <property type="evidence" value="ECO:0007669"/>
    <property type="project" value="UniProtKB-KW"/>
</dbReference>
<dbReference type="eggNOG" id="COG0416">
    <property type="taxonomic scope" value="Bacteria"/>
</dbReference>
<dbReference type="PANTHER" id="PTHR30100:SF1">
    <property type="entry name" value="PHOSPHATE ACYLTRANSFERASE"/>
    <property type="match status" value="1"/>
</dbReference>
<name>E4LAJ8_9FIRM</name>
<comment type="pathway">
    <text evidence="10">Lipid metabolism; phospholipid metabolism.</text>
</comment>